<dbReference type="AlphaFoldDB" id="A0ABD3N779"/>
<dbReference type="EMBL" id="JALLPJ020001286">
    <property type="protein sequence ID" value="KAL3771494.1"/>
    <property type="molecule type" value="Genomic_DNA"/>
</dbReference>
<comment type="caution">
    <text evidence="2">The sequence shown here is derived from an EMBL/GenBank/DDBJ whole genome shotgun (WGS) entry which is preliminary data.</text>
</comment>
<feature type="domain" description="SET" evidence="1">
    <location>
        <begin position="286"/>
        <end position="436"/>
    </location>
</feature>
<dbReference type="PROSITE" id="PS50280">
    <property type="entry name" value="SET"/>
    <property type="match status" value="1"/>
</dbReference>
<dbReference type="Pfam" id="PF00856">
    <property type="entry name" value="SET"/>
    <property type="match status" value="1"/>
</dbReference>
<keyword evidence="3" id="KW-1185">Reference proteome</keyword>
<dbReference type="InterPro" id="IPR046341">
    <property type="entry name" value="SET_dom_sf"/>
</dbReference>
<dbReference type="Gene3D" id="2.170.270.10">
    <property type="entry name" value="SET domain"/>
    <property type="match status" value="2"/>
</dbReference>
<evidence type="ECO:0000259" key="1">
    <source>
        <dbReference type="PROSITE" id="PS50280"/>
    </source>
</evidence>
<accession>A0ABD3N779</accession>
<dbReference type="SUPFAM" id="SSF82199">
    <property type="entry name" value="SET domain"/>
    <property type="match status" value="2"/>
</dbReference>
<evidence type="ECO:0000313" key="3">
    <source>
        <dbReference type="Proteomes" id="UP001530400"/>
    </source>
</evidence>
<organism evidence="2 3">
    <name type="scientific">Cyclotella atomus</name>
    <dbReference type="NCBI Taxonomy" id="382360"/>
    <lineage>
        <taxon>Eukaryota</taxon>
        <taxon>Sar</taxon>
        <taxon>Stramenopiles</taxon>
        <taxon>Ochrophyta</taxon>
        <taxon>Bacillariophyta</taxon>
        <taxon>Coscinodiscophyceae</taxon>
        <taxon>Thalassiosirophycidae</taxon>
        <taxon>Stephanodiscales</taxon>
        <taxon>Stephanodiscaceae</taxon>
        <taxon>Cyclotella</taxon>
    </lineage>
</organism>
<name>A0ABD3N779_9STRA</name>
<dbReference type="Proteomes" id="UP001530400">
    <property type="component" value="Unassembled WGS sequence"/>
</dbReference>
<protein>
    <recommendedName>
        <fullName evidence="1">SET domain-containing protein</fullName>
    </recommendedName>
</protein>
<sequence length="612" mass="69905">MYRFKNSAVVCLSITITYTILQSYITAASSAKQTATHPECRLYLAQSTIPNAGLGIFTGIPLQPNQSIVEPDLIVPITDVQWNAAEDLDFHFLWTDYSWMTSEVGMETDMHDGSALVIGTGCMPNCNYALINAYEGKPSYNHVNLHRSKDPGVSGFTGFHNQKMITLESVPAGGEIFVAYGEHWFYSRPEDMSTVPLPDNFEIVDDFLQRFKKLKAKYQRSHNPDFTKDLWETISFVHLYETRNTNALPRTYEDLQQALIVGSAKSFEPYSVHTLDYLKEHGRCMDNIRPGNSTIEQAGRGAFASRFIPKGGLVAPGPLLHIPNKTVLNLHETDRYGDRDLDRMYGKQLILNYCFGHRKSTLLLCPYTSPSAYINHNRQAPNAKVVWAKEGTPNFQHDWLNDDIDFLKTMEVIGLSVDFVATRDIHPGEEVFIDYGIEWEEAWNAYVKNWQPQPGSENYIAGTALQNDFSIPLRTVTEQESEPYSDNVVFFCHYEYYEGWSGGSWEWESNWQGVTLYPCKITSRKSTISEEGSIEYHYDAMMITISEMKKYKLFSPSGEVIPDGEKHILTGLPRSAIEVRDKMYTKDEYMPNSFRHEMMMPDEIFPAAWMNL</sequence>
<evidence type="ECO:0000313" key="2">
    <source>
        <dbReference type="EMBL" id="KAL3771494.1"/>
    </source>
</evidence>
<reference evidence="2 3" key="1">
    <citation type="submission" date="2024-10" db="EMBL/GenBank/DDBJ databases">
        <title>Updated reference genomes for cyclostephanoid diatoms.</title>
        <authorList>
            <person name="Roberts W.R."/>
            <person name="Alverson A.J."/>
        </authorList>
    </citation>
    <scope>NUCLEOTIDE SEQUENCE [LARGE SCALE GENOMIC DNA]</scope>
    <source>
        <strain evidence="2 3">AJA010-31</strain>
    </source>
</reference>
<dbReference type="InterPro" id="IPR001214">
    <property type="entry name" value="SET_dom"/>
</dbReference>
<gene>
    <name evidence="2" type="ORF">ACHAWO_000615</name>
</gene>
<proteinExistence type="predicted"/>